<protein>
    <recommendedName>
        <fullName evidence="4">Dolichyl-phosphate-mannose-protein mannosyltransferase</fullName>
    </recommendedName>
</protein>
<dbReference type="EMBL" id="FUZA01000012">
    <property type="protein sequence ID" value="SKC18982.1"/>
    <property type="molecule type" value="Genomic_DNA"/>
</dbReference>
<dbReference type="STRING" id="651661.SAMN05660293_05394"/>
<evidence type="ECO:0000256" key="1">
    <source>
        <dbReference type="SAM" id="Phobius"/>
    </source>
</evidence>
<feature type="transmembrane region" description="Helical" evidence="1">
    <location>
        <begin position="84"/>
        <end position="101"/>
    </location>
</feature>
<feature type="transmembrane region" description="Helical" evidence="1">
    <location>
        <begin position="385"/>
        <end position="405"/>
    </location>
</feature>
<sequence>MKETTNSKASIYIFLLPFLLLYAAICLNYNSKILVGDEERYLRYANDLLHGFYSPAAPNVDLWSGRGYPALIAPLVFLKLPLTFIRLLNAILLYLSLVLVFRSIARFASIRYAYLYTIALGLYFPVYENLPLILTECLAWFLISAVCYLFIAISNQKEVSWKTIILAGFTVAFLAMTKIIFGYVILAMLAVSLASCLVKRYGAYGKKAGYVFAIAMALCIPYLVYTYSLTSKMFFWSDSGSMSLFTMSAPFTGDYGDWKSDYKMLADANYHTFADSVAKLSPLAREAAYKEKAVENIKKHPAKYLSNCLANLGRMLFSYPYTDTKQDLKTFYTIIPNLFVTFLMLASILIGLMRFKVIPQALIILFIFIMIYLAGSILVSAMRRMFYITMPFWTIYFSFIFTRIISIKIQKDPELQDLHLVAEHPSS</sequence>
<evidence type="ECO:0000313" key="2">
    <source>
        <dbReference type="EMBL" id="SKC18982.1"/>
    </source>
</evidence>
<feature type="transmembrane region" description="Helical" evidence="1">
    <location>
        <begin position="132"/>
        <end position="152"/>
    </location>
</feature>
<keyword evidence="1" id="KW-0472">Membrane</keyword>
<feature type="transmembrane region" description="Helical" evidence="1">
    <location>
        <begin position="12"/>
        <end position="31"/>
    </location>
</feature>
<dbReference type="AlphaFoldDB" id="A0A1T5HE89"/>
<feature type="transmembrane region" description="Helical" evidence="1">
    <location>
        <begin position="210"/>
        <end position="228"/>
    </location>
</feature>
<organism evidence="2 3">
    <name type="scientific">Dyadobacter psychrophilus</name>
    <dbReference type="NCBI Taxonomy" id="651661"/>
    <lineage>
        <taxon>Bacteria</taxon>
        <taxon>Pseudomonadati</taxon>
        <taxon>Bacteroidota</taxon>
        <taxon>Cytophagia</taxon>
        <taxon>Cytophagales</taxon>
        <taxon>Spirosomataceae</taxon>
        <taxon>Dyadobacter</taxon>
    </lineage>
</organism>
<feature type="transmembrane region" description="Helical" evidence="1">
    <location>
        <begin position="331"/>
        <end position="352"/>
    </location>
</feature>
<feature type="transmembrane region" description="Helical" evidence="1">
    <location>
        <begin position="361"/>
        <end position="379"/>
    </location>
</feature>
<dbReference type="Proteomes" id="UP000190897">
    <property type="component" value="Unassembled WGS sequence"/>
</dbReference>
<keyword evidence="1" id="KW-1133">Transmembrane helix</keyword>
<evidence type="ECO:0000313" key="3">
    <source>
        <dbReference type="Proteomes" id="UP000190897"/>
    </source>
</evidence>
<keyword evidence="1" id="KW-0812">Transmembrane</keyword>
<name>A0A1T5HE89_9BACT</name>
<evidence type="ECO:0008006" key="4">
    <source>
        <dbReference type="Google" id="ProtNLM"/>
    </source>
</evidence>
<reference evidence="3" key="1">
    <citation type="submission" date="2017-02" db="EMBL/GenBank/DDBJ databases">
        <authorList>
            <person name="Varghese N."/>
            <person name="Submissions S."/>
        </authorList>
    </citation>
    <scope>NUCLEOTIDE SEQUENCE [LARGE SCALE GENOMIC DNA]</scope>
    <source>
        <strain evidence="3">DSM 22270</strain>
    </source>
</reference>
<feature type="transmembrane region" description="Helical" evidence="1">
    <location>
        <begin position="108"/>
        <end position="126"/>
    </location>
</feature>
<keyword evidence="3" id="KW-1185">Reference proteome</keyword>
<accession>A0A1T5HE89</accession>
<proteinExistence type="predicted"/>
<gene>
    <name evidence="2" type="ORF">SAMN05660293_05394</name>
</gene>